<dbReference type="PANTHER" id="PTHR21716">
    <property type="entry name" value="TRANSMEMBRANE PROTEIN"/>
    <property type="match status" value="1"/>
</dbReference>
<reference evidence="9 10" key="1">
    <citation type="submission" date="2019-04" db="EMBL/GenBank/DDBJ databases">
        <title>Pedobacter sp. RP-1-16 sp. nov., isolated from Arctic soil.</title>
        <authorList>
            <person name="Dahal R.H."/>
            <person name="Kim D.-U."/>
        </authorList>
    </citation>
    <scope>NUCLEOTIDE SEQUENCE [LARGE SCALE GENOMIC DNA]</scope>
    <source>
        <strain evidence="9 10">RP-1-16</strain>
    </source>
</reference>
<keyword evidence="6 8" id="KW-1133">Transmembrane helix</keyword>
<feature type="transmembrane region" description="Helical" evidence="8">
    <location>
        <begin position="7"/>
        <end position="27"/>
    </location>
</feature>
<feature type="transmembrane region" description="Helical" evidence="8">
    <location>
        <begin position="63"/>
        <end position="84"/>
    </location>
</feature>
<sequence>MKNISLPFYTKLAMVLFSIISLGYLAILGQTLLAPLLTSFLLALLLLPLAGYMERKWRFKRSIASIVSVVLMIVVITGILYFLANQLTDLWKDWPLLKHQAETSFHDIQLWISKTFNVNTQIQIDYLKNSASSALSTSASVLGATLLTLSSTLLFLFFLLLFTFFILNYRGVLFNFLTSVFEERHAQKVSEVVRQVQYIIKKYVTGLFLQMFIVTILMVIILLILNIKYAVLLGLITGIFNIIPYLGIFTALLISILITFATAGAGKVLLIIIAFVSVHALDGNVLMPLVVGSKVKINALFAFIGIVIGEMMWGISGMFLCIPYLAVLKIIFDKVDQLKPWGVLLGSEEKPLKKRRVYRITKKIKLEEQE</sequence>
<evidence type="ECO:0000256" key="7">
    <source>
        <dbReference type="ARBA" id="ARBA00023136"/>
    </source>
</evidence>
<feature type="transmembrane region" description="Helical" evidence="8">
    <location>
        <begin position="141"/>
        <end position="167"/>
    </location>
</feature>
<evidence type="ECO:0000256" key="5">
    <source>
        <dbReference type="ARBA" id="ARBA00022692"/>
    </source>
</evidence>
<dbReference type="PANTHER" id="PTHR21716:SF53">
    <property type="entry name" value="PERMEASE PERM-RELATED"/>
    <property type="match status" value="1"/>
</dbReference>
<comment type="caution">
    <text evidence="9">The sequence shown here is derived from an EMBL/GenBank/DDBJ whole genome shotgun (WGS) entry which is preliminary data.</text>
</comment>
<comment type="subcellular location">
    <subcellularLocation>
        <location evidence="1">Cell membrane</location>
        <topology evidence="1">Multi-pass membrane protein</topology>
    </subcellularLocation>
</comment>
<feature type="transmembrane region" description="Helical" evidence="8">
    <location>
        <begin position="203"/>
        <end position="225"/>
    </location>
</feature>
<evidence type="ECO:0000256" key="2">
    <source>
        <dbReference type="ARBA" id="ARBA00009773"/>
    </source>
</evidence>
<evidence type="ECO:0000256" key="6">
    <source>
        <dbReference type="ARBA" id="ARBA00022989"/>
    </source>
</evidence>
<dbReference type="EMBL" id="SWDX01000012">
    <property type="protein sequence ID" value="TKC56531.1"/>
    <property type="molecule type" value="Genomic_DNA"/>
</dbReference>
<evidence type="ECO:0000256" key="1">
    <source>
        <dbReference type="ARBA" id="ARBA00004651"/>
    </source>
</evidence>
<dbReference type="AlphaFoldDB" id="A0A4U1FZJ0"/>
<accession>A0A4U1FZJ0</accession>
<dbReference type="InterPro" id="IPR002549">
    <property type="entry name" value="AI-2E-like"/>
</dbReference>
<dbReference type="GO" id="GO:0055085">
    <property type="term" value="P:transmembrane transport"/>
    <property type="evidence" value="ECO:0007669"/>
    <property type="project" value="TreeGrafter"/>
</dbReference>
<keyword evidence="5 8" id="KW-0812">Transmembrane</keyword>
<feature type="transmembrane region" description="Helical" evidence="8">
    <location>
        <begin position="231"/>
        <end position="261"/>
    </location>
</feature>
<keyword evidence="3" id="KW-0813">Transport</keyword>
<evidence type="ECO:0000256" key="3">
    <source>
        <dbReference type="ARBA" id="ARBA00022448"/>
    </source>
</evidence>
<feature type="transmembrane region" description="Helical" evidence="8">
    <location>
        <begin position="268"/>
        <end position="287"/>
    </location>
</feature>
<proteinExistence type="inferred from homology"/>
<protein>
    <submittedName>
        <fullName evidence="9">AI-2E family transporter</fullName>
    </submittedName>
</protein>
<feature type="transmembrane region" description="Helical" evidence="8">
    <location>
        <begin position="299"/>
        <end position="327"/>
    </location>
</feature>
<evidence type="ECO:0000313" key="9">
    <source>
        <dbReference type="EMBL" id="TKC56531.1"/>
    </source>
</evidence>
<keyword evidence="4" id="KW-1003">Cell membrane</keyword>
<dbReference type="Pfam" id="PF01594">
    <property type="entry name" value="AI-2E_transport"/>
    <property type="match status" value="1"/>
</dbReference>
<evidence type="ECO:0000313" key="10">
    <source>
        <dbReference type="Proteomes" id="UP000309594"/>
    </source>
</evidence>
<keyword evidence="7 8" id="KW-0472">Membrane</keyword>
<comment type="similarity">
    <text evidence="2">Belongs to the autoinducer-2 exporter (AI-2E) (TC 2.A.86) family.</text>
</comment>
<organism evidence="9 10">
    <name type="scientific">Pedobacter hiemivivus</name>
    <dbReference type="NCBI Taxonomy" id="2530454"/>
    <lineage>
        <taxon>Bacteria</taxon>
        <taxon>Pseudomonadati</taxon>
        <taxon>Bacteroidota</taxon>
        <taxon>Sphingobacteriia</taxon>
        <taxon>Sphingobacteriales</taxon>
        <taxon>Sphingobacteriaceae</taxon>
        <taxon>Pedobacter</taxon>
    </lineage>
</organism>
<dbReference type="RefSeq" id="WP_136881910.1">
    <property type="nucleotide sequence ID" value="NZ_SWDX01000012.1"/>
</dbReference>
<dbReference type="Proteomes" id="UP000309594">
    <property type="component" value="Unassembled WGS sequence"/>
</dbReference>
<name>A0A4U1FZJ0_9SPHI</name>
<dbReference type="GO" id="GO:0005886">
    <property type="term" value="C:plasma membrane"/>
    <property type="evidence" value="ECO:0007669"/>
    <property type="project" value="UniProtKB-SubCell"/>
</dbReference>
<feature type="transmembrane region" description="Helical" evidence="8">
    <location>
        <begin position="33"/>
        <end position="51"/>
    </location>
</feature>
<evidence type="ECO:0000256" key="8">
    <source>
        <dbReference type="SAM" id="Phobius"/>
    </source>
</evidence>
<gene>
    <name evidence="9" type="ORF">FBD94_22705</name>
</gene>
<evidence type="ECO:0000256" key="4">
    <source>
        <dbReference type="ARBA" id="ARBA00022475"/>
    </source>
</evidence>